<dbReference type="RefSeq" id="WP_344720708.1">
    <property type="nucleotide sequence ID" value="NZ_BAAAYG010000007.1"/>
</dbReference>
<comment type="function">
    <text evidence="6">The UvrABC repair system catalyzes the recognition and processing of DNA lesions. UvrC both incises the 5' and 3' sides of the lesion. The N-terminal half is responsible for the 3' incision and the C-terminal half is responsible for the 5' incision.</text>
</comment>
<evidence type="ECO:0000256" key="3">
    <source>
        <dbReference type="ARBA" id="ARBA00022769"/>
    </source>
</evidence>
<evidence type="ECO:0000259" key="10">
    <source>
        <dbReference type="PROSITE" id="PS50165"/>
    </source>
</evidence>
<dbReference type="InterPro" id="IPR038476">
    <property type="entry name" value="UvrC_RNase_H_dom_sf"/>
</dbReference>
<keyword evidence="1 6" id="KW-0963">Cytoplasm</keyword>
<feature type="compositionally biased region" description="Low complexity" evidence="7">
    <location>
        <begin position="510"/>
        <end position="519"/>
    </location>
</feature>
<dbReference type="InterPro" id="IPR001943">
    <property type="entry name" value="UVR_dom"/>
</dbReference>
<keyword evidence="6" id="KW-0742">SOS response</keyword>
<name>A0ABP6RDC2_9MICC</name>
<feature type="compositionally biased region" description="Basic and acidic residues" evidence="7">
    <location>
        <begin position="467"/>
        <end position="476"/>
    </location>
</feature>
<evidence type="ECO:0000256" key="6">
    <source>
        <dbReference type="HAMAP-Rule" id="MF_00203"/>
    </source>
</evidence>
<dbReference type="Pfam" id="PF14520">
    <property type="entry name" value="HHH_5"/>
    <property type="match status" value="1"/>
</dbReference>
<dbReference type="InterPro" id="IPR050066">
    <property type="entry name" value="UvrABC_protein_C"/>
</dbReference>
<feature type="domain" description="UvrC family homology region profile" evidence="10">
    <location>
        <begin position="259"/>
        <end position="552"/>
    </location>
</feature>
<proteinExistence type="inferred from homology"/>
<dbReference type="PANTHER" id="PTHR30562:SF1">
    <property type="entry name" value="UVRABC SYSTEM PROTEIN C"/>
    <property type="match status" value="1"/>
</dbReference>
<gene>
    <name evidence="6 11" type="primary">uvrC</name>
    <name evidence="11" type="ORF">GCM10020260_19280</name>
</gene>
<comment type="subunit">
    <text evidence="6">Interacts with UvrB in an incision complex.</text>
</comment>
<dbReference type="InterPro" id="IPR001162">
    <property type="entry name" value="UvrC_RNase_H_dom"/>
</dbReference>
<keyword evidence="4 6" id="KW-0267">Excision nuclease</keyword>
<dbReference type="SMART" id="SM00278">
    <property type="entry name" value="HhH1"/>
    <property type="match status" value="2"/>
</dbReference>
<dbReference type="Pfam" id="PF02151">
    <property type="entry name" value="UVR"/>
    <property type="match status" value="1"/>
</dbReference>
<feature type="compositionally biased region" description="Acidic residues" evidence="7">
    <location>
        <begin position="689"/>
        <end position="699"/>
    </location>
</feature>
<keyword evidence="12" id="KW-1185">Reference proteome</keyword>
<evidence type="ECO:0000256" key="7">
    <source>
        <dbReference type="SAM" id="MobiDB-lite"/>
    </source>
</evidence>
<feature type="domain" description="UVR" evidence="8">
    <location>
        <begin position="208"/>
        <end position="243"/>
    </location>
</feature>
<dbReference type="CDD" id="cd10434">
    <property type="entry name" value="GIY-YIG_UvrC_Cho"/>
    <property type="match status" value="1"/>
</dbReference>
<keyword evidence="3 6" id="KW-0228">DNA excision</keyword>
<dbReference type="PROSITE" id="PS50164">
    <property type="entry name" value="GIY_YIG"/>
    <property type="match status" value="1"/>
</dbReference>
<feature type="compositionally biased region" description="Low complexity" evidence="7">
    <location>
        <begin position="491"/>
        <end position="500"/>
    </location>
</feature>
<feature type="region of interest" description="Disordered" evidence="7">
    <location>
        <begin position="467"/>
        <end position="525"/>
    </location>
</feature>
<dbReference type="Gene3D" id="4.10.860.10">
    <property type="entry name" value="UVR domain"/>
    <property type="match status" value="1"/>
</dbReference>
<dbReference type="Pfam" id="PF01541">
    <property type="entry name" value="GIY-YIG"/>
    <property type="match status" value="1"/>
</dbReference>
<dbReference type="SUPFAM" id="SSF82771">
    <property type="entry name" value="GIY-YIG endonuclease"/>
    <property type="match status" value="1"/>
</dbReference>
<dbReference type="InterPro" id="IPR036876">
    <property type="entry name" value="UVR_dom_sf"/>
</dbReference>
<feature type="region of interest" description="Disordered" evidence="7">
    <location>
        <begin position="670"/>
        <end position="711"/>
    </location>
</feature>
<dbReference type="InterPro" id="IPR004791">
    <property type="entry name" value="UvrC"/>
</dbReference>
<evidence type="ECO:0000259" key="8">
    <source>
        <dbReference type="PROSITE" id="PS50151"/>
    </source>
</evidence>
<evidence type="ECO:0000256" key="1">
    <source>
        <dbReference type="ARBA" id="ARBA00022490"/>
    </source>
</evidence>
<feature type="compositionally biased region" description="Basic and acidic residues" evidence="7">
    <location>
        <begin position="700"/>
        <end position="711"/>
    </location>
</feature>
<reference evidence="12" key="1">
    <citation type="journal article" date="2019" name="Int. J. Syst. Evol. Microbiol.">
        <title>The Global Catalogue of Microorganisms (GCM) 10K type strain sequencing project: providing services to taxonomists for standard genome sequencing and annotation.</title>
        <authorList>
            <consortium name="The Broad Institute Genomics Platform"/>
            <consortium name="The Broad Institute Genome Sequencing Center for Infectious Disease"/>
            <person name="Wu L."/>
            <person name="Ma J."/>
        </authorList>
    </citation>
    <scope>NUCLEOTIDE SEQUENCE [LARGE SCALE GENOMIC DNA]</scope>
    <source>
        <strain evidence="12">JCM 11483</strain>
    </source>
</reference>
<dbReference type="HAMAP" id="MF_00203">
    <property type="entry name" value="UvrC"/>
    <property type="match status" value="1"/>
</dbReference>
<evidence type="ECO:0000256" key="5">
    <source>
        <dbReference type="ARBA" id="ARBA00023204"/>
    </source>
</evidence>
<dbReference type="InterPro" id="IPR010994">
    <property type="entry name" value="RuvA_2-like"/>
</dbReference>
<comment type="similarity">
    <text evidence="6">Belongs to the UvrC family.</text>
</comment>
<dbReference type="PROSITE" id="PS50165">
    <property type="entry name" value="UVRC"/>
    <property type="match status" value="1"/>
</dbReference>
<dbReference type="SUPFAM" id="SSF46600">
    <property type="entry name" value="C-terminal UvrC-binding domain of UvrB"/>
    <property type="match status" value="1"/>
</dbReference>
<dbReference type="Pfam" id="PF22920">
    <property type="entry name" value="UvrC_RNaseH"/>
    <property type="match status" value="1"/>
</dbReference>
<dbReference type="NCBIfam" id="NF001824">
    <property type="entry name" value="PRK00558.1-5"/>
    <property type="match status" value="1"/>
</dbReference>
<dbReference type="NCBIfam" id="TIGR00194">
    <property type="entry name" value="uvrC"/>
    <property type="match status" value="1"/>
</dbReference>
<keyword evidence="5 6" id="KW-0234">DNA repair</keyword>
<feature type="domain" description="GIY-YIG" evidence="9">
    <location>
        <begin position="16"/>
        <end position="95"/>
    </location>
</feature>
<sequence length="711" mass="78460">MADPASYRPAAGEIPTSPGVYRFIDPHGRVVYVGKAKNLRSRLNTYFANPAALPAKTHAMVHSAASVEWTVVGSELEAIQLEYTWIKQHTPRFNIMYRDDKSYPYLAVTMNERYPRVQVMRGDRKPGVKYFGPFHPAKAIRETVDTMLRVFPVRSCSAGVFRRAQASGRPCLLGYIDKCSAPCVGRISEEDHRTLAEEFCEVMAGRPGPHMRRIEAQMKEAVAELRYEDAARHRDDLEALRRVFERNAVVLGEDTEADVFAFAEDELEAAFQVFHIRQGRIRGQRGWVVEKVEETDPASLVEQLLLQVYGSMADAERIPREVLVPELPADHEGLTQWLSQQRGARVTVKVPQRGDKASLLGTVRENADQALRLHKSRRAGDLTSRSQALRELQEVLGAPEPLLRIECYDISHTSGTNVSASMVVLEDGVPSKKDYRRFSIRGEAARDDTSAMHDVITRRFARHLEEERVTRERAEQAEQAAPDAVEEEPESAASASSPDSADADADSDDAAGGAAPAEDTTVDRESARFAYPPSLVVVDGGQPQVTAARAALDELGLTDMPVVGLAKRLEEVWLPDDDFPLVLPRSSEALYMLQRIRDEAHRFAIAGHRSKRAKQMTASVLDEVEGLGPSRRAAVVTHFGSVDRLKQADAEQIAQVQGIGPQLAARIRDHLAASSAAPGDDVASRGTEDAGDAGGDDEQSDRPVDEARPDR</sequence>
<comment type="subcellular location">
    <subcellularLocation>
        <location evidence="6">Cytoplasm</location>
    </subcellularLocation>
</comment>
<dbReference type="Gene3D" id="3.30.420.340">
    <property type="entry name" value="UvrC, RNAse H endonuclease domain"/>
    <property type="match status" value="1"/>
</dbReference>
<organism evidence="11 12">
    <name type="scientific">Nesterenkonia halobia</name>
    <dbReference type="NCBI Taxonomy" id="37922"/>
    <lineage>
        <taxon>Bacteria</taxon>
        <taxon>Bacillati</taxon>
        <taxon>Actinomycetota</taxon>
        <taxon>Actinomycetes</taxon>
        <taxon>Micrococcales</taxon>
        <taxon>Micrococcaceae</taxon>
        <taxon>Nesterenkonia</taxon>
    </lineage>
</organism>
<dbReference type="Proteomes" id="UP001501736">
    <property type="component" value="Unassembled WGS sequence"/>
</dbReference>
<evidence type="ECO:0000313" key="12">
    <source>
        <dbReference type="Proteomes" id="UP001501736"/>
    </source>
</evidence>
<dbReference type="SUPFAM" id="SSF47781">
    <property type="entry name" value="RuvA domain 2-like"/>
    <property type="match status" value="1"/>
</dbReference>
<dbReference type="EMBL" id="BAAAYG010000007">
    <property type="protein sequence ID" value="GAA3285807.1"/>
    <property type="molecule type" value="Genomic_DNA"/>
</dbReference>
<dbReference type="SMART" id="SM00465">
    <property type="entry name" value="GIYc"/>
    <property type="match status" value="1"/>
</dbReference>
<protein>
    <recommendedName>
        <fullName evidence="6">UvrABC system protein C</fullName>
        <shortName evidence="6">Protein UvrC</shortName>
    </recommendedName>
    <alternativeName>
        <fullName evidence="6">Excinuclease ABC subunit C</fullName>
    </alternativeName>
</protein>
<dbReference type="InterPro" id="IPR047296">
    <property type="entry name" value="GIY-YIG_UvrC_Cho"/>
</dbReference>
<dbReference type="Gene3D" id="1.10.150.20">
    <property type="entry name" value="5' to 3' exonuclease, C-terminal subdomain"/>
    <property type="match status" value="1"/>
</dbReference>
<dbReference type="InterPro" id="IPR035901">
    <property type="entry name" value="GIY-YIG_endonuc_sf"/>
</dbReference>
<evidence type="ECO:0000256" key="4">
    <source>
        <dbReference type="ARBA" id="ARBA00022881"/>
    </source>
</evidence>
<dbReference type="InterPro" id="IPR000305">
    <property type="entry name" value="GIY-YIG_endonuc"/>
</dbReference>
<dbReference type="InterPro" id="IPR003583">
    <property type="entry name" value="Hlx-hairpin-Hlx_DNA-bd_motif"/>
</dbReference>
<comment type="caution">
    <text evidence="11">The sequence shown here is derived from an EMBL/GenBank/DDBJ whole genome shotgun (WGS) entry which is preliminary data.</text>
</comment>
<evidence type="ECO:0000256" key="2">
    <source>
        <dbReference type="ARBA" id="ARBA00022763"/>
    </source>
</evidence>
<dbReference type="PROSITE" id="PS50151">
    <property type="entry name" value="UVR"/>
    <property type="match status" value="1"/>
</dbReference>
<accession>A0ABP6RDC2</accession>
<dbReference type="Pfam" id="PF08459">
    <property type="entry name" value="UvrC_RNaseH_dom"/>
    <property type="match status" value="1"/>
</dbReference>
<evidence type="ECO:0000259" key="9">
    <source>
        <dbReference type="PROSITE" id="PS50164"/>
    </source>
</evidence>
<dbReference type="PANTHER" id="PTHR30562">
    <property type="entry name" value="UVRC/OXIDOREDUCTASE"/>
    <property type="match status" value="1"/>
</dbReference>
<keyword evidence="2 6" id="KW-0227">DNA damage</keyword>
<evidence type="ECO:0000313" key="11">
    <source>
        <dbReference type="EMBL" id="GAA3285807.1"/>
    </source>
</evidence>
<dbReference type="Gene3D" id="3.40.1440.10">
    <property type="entry name" value="GIY-YIG endonuclease"/>
    <property type="match status" value="1"/>
</dbReference>